<dbReference type="InterPro" id="IPR027256">
    <property type="entry name" value="P-typ_ATPase_IB"/>
</dbReference>
<feature type="transmembrane region" description="Helical" evidence="10">
    <location>
        <begin position="332"/>
        <end position="354"/>
    </location>
</feature>
<dbReference type="EMBL" id="JAVDPW010000012">
    <property type="protein sequence ID" value="MDR6293440.1"/>
    <property type="molecule type" value="Genomic_DNA"/>
</dbReference>
<evidence type="ECO:0000256" key="3">
    <source>
        <dbReference type="ARBA" id="ARBA00022692"/>
    </source>
</evidence>
<name>A0ABU1JXU3_9PROT</name>
<dbReference type="InterPro" id="IPR018303">
    <property type="entry name" value="ATPase_P-typ_P_site"/>
</dbReference>
<dbReference type="Pfam" id="PF00122">
    <property type="entry name" value="E1-E2_ATPase"/>
    <property type="match status" value="1"/>
</dbReference>
<keyword evidence="5 10" id="KW-0547">Nucleotide-binding</keyword>
<keyword evidence="6 10" id="KW-0067">ATP-binding</keyword>
<dbReference type="SUPFAM" id="SSF55008">
    <property type="entry name" value="HMA, heavy metal-associated domain"/>
    <property type="match status" value="1"/>
</dbReference>
<feature type="transmembrane region" description="Helical" evidence="10">
    <location>
        <begin position="90"/>
        <end position="115"/>
    </location>
</feature>
<dbReference type="Pfam" id="PF00403">
    <property type="entry name" value="HMA"/>
    <property type="match status" value="1"/>
</dbReference>
<dbReference type="SFLD" id="SFLDG00002">
    <property type="entry name" value="C1.7:_P-type_atpase_like"/>
    <property type="match status" value="1"/>
</dbReference>
<dbReference type="NCBIfam" id="TIGR01525">
    <property type="entry name" value="ATPase-IB_hvy"/>
    <property type="match status" value="1"/>
</dbReference>
<comment type="similarity">
    <text evidence="2 10">Belongs to the cation transport ATPase (P-type) (TC 3.A.3) family. Type IB subfamily.</text>
</comment>
<dbReference type="InterPro" id="IPR044492">
    <property type="entry name" value="P_typ_ATPase_HD_dom"/>
</dbReference>
<dbReference type="NCBIfam" id="TIGR01511">
    <property type="entry name" value="ATPase-IB1_Cu"/>
    <property type="match status" value="1"/>
</dbReference>
<evidence type="ECO:0000256" key="4">
    <source>
        <dbReference type="ARBA" id="ARBA00022723"/>
    </source>
</evidence>
<dbReference type="InterPro" id="IPR023299">
    <property type="entry name" value="ATPase_P-typ_cyto_dom_N"/>
</dbReference>
<comment type="caution">
    <text evidence="12">The sequence shown here is derived from an EMBL/GenBank/DDBJ whole genome shotgun (WGS) entry which is preliminary data.</text>
</comment>
<evidence type="ECO:0000256" key="7">
    <source>
        <dbReference type="ARBA" id="ARBA00022967"/>
    </source>
</evidence>
<reference evidence="12 13" key="1">
    <citation type="submission" date="2023-07" db="EMBL/GenBank/DDBJ databases">
        <title>Sorghum-associated microbial communities from plants grown in Nebraska, USA.</title>
        <authorList>
            <person name="Schachtman D."/>
        </authorList>
    </citation>
    <scope>NUCLEOTIDE SEQUENCE [LARGE SCALE GENOMIC DNA]</scope>
    <source>
        <strain evidence="12 13">584</strain>
    </source>
</reference>
<dbReference type="InterPro" id="IPR059000">
    <property type="entry name" value="ATPase_P-type_domA"/>
</dbReference>
<dbReference type="SUPFAM" id="SSF81653">
    <property type="entry name" value="Calcium ATPase, transduction domain A"/>
    <property type="match status" value="1"/>
</dbReference>
<feature type="transmembrane region" description="Helical" evidence="10">
    <location>
        <begin position="360"/>
        <end position="380"/>
    </location>
</feature>
<dbReference type="PROSITE" id="PS01047">
    <property type="entry name" value="HMA_1"/>
    <property type="match status" value="1"/>
</dbReference>
<dbReference type="SUPFAM" id="SSF56784">
    <property type="entry name" value="HAD-like"/>
    <property type="match status" value="1"/>
</dbReference>
<keyword evidence="8 10" id="KW-1133">Transmembrane helix</keyword>
<proteinExistence type="inferred from homology"/>
<evidence type="ECO:0000313" key="12">
    <source>
        <dbReference type="EMBL" id="MDR6293440.1"/>
    </source>
</evidence>
<evidence type="ECO:0000313" key="13">
    <source>
        <dbReference type="Proteomes" id="UP001262410"/>
    </source>
</evidence>
<organism evidence="12 13">
    <name type="scientific">Inquilinus ginsengisoli</name>
    <dbReference type="NCBI Taxonomy" id="363840"/>
    <lineage>
        <taxon>Bacteria</taxon>
        <taxon>Pseudomonadati</taxon>
        <taxon>Pseudomonadota</taxon>
        <taxon>Alphaproteobacteria</taxon>
        <taxon>Rhodospirillales</taxon>
        <taxon>Rhodospirillaceae</taxon>
        <taxon>Inquilinus</taxon>
    </lineage>
</organism>
<keyword evidence="9 10" id="KW-0472">Membrane</keyword>
<dbReference type="InterPro" id="IPR017969">
    <property type="entry name" value="Heavy-metal-associated_CS"/>
</dbReference>
<dbReference type="Gene3D" id="3.40.50.1000">
    <property type="entry name" value="HAD superfamily/HAD-like"/>
    <property type="match status" value="1"/>
</dbReference>
<dbReference type="InterPro" id="IPR036412">
    <property type="entry name" value="HAD-like_sf"/>
</dbReference>
<accession>A0ABU1JXU3</accession>
<dbReference type="NCBIfam" id="TIGR01494">
    <property type="entry name" value="ATPase_P-type"/>
    <property type="match status" value="1"/>
</dbReference>
<dbReference type="PROSITE" id="PS50846">
    <property type="entry name" value="HMA_2"/>
    <property type="match status" value="1"/>
</dbReference>
<feature type="transmembrane region" description="Helical" evidence="10">
    <location>
        <begin position="699"/>
        <end position="716"/>
    </location>
</feature>
<dbReference type="InterPro" id="IPR023214">
    <property type="entry name" value="HAD_sf"/>
</dbReference>
<dbReference type="PROSITE" id="PS01229">
    <property type="entry name" value="COF_2"/>
    <property type="match status" value="1"/>
</dbReference>
<evidence type="ECO:0000256" key="1">
    <source>
        <dbReference type="ARBA" id="ARBA00004127"/>
    </source>
</evidence>
<keyword evidence="4 10" id="KW-0479">Metal-binding</keyword>
<feature type="domain" description="HMA" evidence="11">
    <location>
        <begin position="5"/>
        <end position="71"/>
    </location>
</feature>
<dbReference type="CDD" id="cd00371">
    <property type="entry name" value="HMA"/>
    <property type="match status" value="1"/>
</dbReference>
<dbReference type="PRINTS" id="PR00119">
    <property type="entry name" value="CATATPASE"/>
</dbReference>
<dbReference type="PANTHER" id="PTHR43520:SF8">
    <property type="entry name" value="P-TYPE CU(+) TRANSPORTER"/>
    <property type="match status" value="1"/>
</dbReference>
<evidence type="ECO:0000256" key="5">
    <source>
        <dbReference type="ARBA" id="ARBA00022741"/>
    </source>
</evidence>
<feature type="transmembrane region" description="Helical" evidence="10">
    <location>
        <begin position="674"/>
        <end position="693"/>
    </location>
</feature>
<keyword evidence="13" id="KW-1185">Reference proteome</keyword>
<dbReference type="InterPro" id="IPR001757">
    <property type="entry name" value="P_typ_ATPase"/>
</dbReference>
<dbReference type="InterPro" id="IPR036163">
    <property type="entry name" value="HMA_dom_sf"/>
</dbReference>
<dbReference type="RefSeq" id="WP_309800409.1">
    <property type="nucleotide sequence ID" value="NZ_JAVDPW010000012.1"/>
</dbReference>
<gene>
    <name evidence="12" type="ORF">E9232_005991</name>
</gene>
<dbReference type="InterPro" id="IPR008250">
    <property type="entry name" value="ATPase_P-typ_transduc_dom_A_sf"/>
</dbReference>
<evidence type="ECO:0000256" key="9">
    <source>
        <dbReference type="ARBA" id="ARBA00023136"/>
    </source>
</evidence>
<evidence type="ECO:0000256" key="6">
    <source>
        <dbReference type="ARBA" id="ARBA00022840"/>
    </source>
</evidence>
<dbReference type="CDD" id="cd02094">
    <property type="entry name" value="P-type_ATPase_Cu-like"/>
    <property type="match status" value="1"/>
</dbReference>
<dbReference type="InterPro" id="IPR006121">
    <property type="entry name" value="HMA_dom"/>
</dbReference>
<dbReference type="InterPro" id="IPR023298">
    <property type="entry name" value="ATPase_P-typ_TM_dom_sf"/>
</dbReference>
<dbReference type="Gene3D" id="2.70.150.10">
    <property type="entry name" value="Calcium-transporting ATPase, cytoplasmic transduction domain A"/>
    <property type="match status" value="1"/>
</dbReference>
<evidence type="ECO:0000256" key="8">
    <source>
        <dbReference type="ARBA" id="ARBA00022989"/>
    </source>
</evidence>
<protein>
    <submittedName>
        <fullName evidence="12">Cu+-exporting ATPase</fullName>
    </submittedName>
</protein>
<feature type="transmembrane region" description="Helical" evidence="10">
    <location>
        <begin position="177"/>
        <end position="194"/>
    </location>
</feature>
<dbReference type="Proteomes" id="UP001262410">
    <property type="component" value="Unassembled WGS sequence"/>
</dbReference>
<dbReference type="SFLD" id="SFLDS00003">
    <property type="entry name" value="Haloacid_Dehalogenase"/>
    <property type="match status" value="1"/>
</dbReference>
<comment type="subcellular location">
    <subcellularLocation>
        <location evidence="10">Cell membrane</location>
    </subcellularLocation>
    <subcellularLocation>
        <location evidence="1">Endomembrane system</location>
        <topology evidence="1">Multi-pass membrane protein</topology>
    </subcellularLocation>
</comment>
<dbReference type="SUPFAM" id="SSF81665">
    <property type="entry name" value="Calcium ATPase, transmembrane domain M"/>
    <property type="match status" value="1"/>
</dbReference>
<keyword evidence="3 10" id="KW-0812">Transmembrane</keyword>
<dbReference type="PROSITE" id="PS00154">
    <property type="entry name" value="ATPASE_E1_E2"/>
    <property type="match status" value="1"/>
</dbReference>
<sequence length="723" mass="74031">MSTTASVRLDITGMTCAACAGRVERALSRTPGVLKASVNLALERADIALAPDGPDRMALAEAVRDAGYDVRPMVTAEEAEGRPWIETATLAAAVLLTLPLVLNMAAMALGLAWHLTPWTELALATPVQFWAGARFYRGAWASLRHRSPGMDVLVALGTSAAWGFSAVQVALHGDMAMGQLYFEASAVVITLVLLGKRLEARAKRGASAALRALMALRPETARVLTADGPVERPVDELRPGDRILVRPGERFPVDATVEAGDSEADESLVTGESLPVAKRPGDTVAAGALNGTGALTLAATAVGEDSTIARIVRLVEAAQSGKAPIQKLVDRVSAVFVPIVLVLAVATFAGWLLAGGSIDQALGAAVAVLVIACPCAMGLATPAAIVTGTGAAARAGILIRDIETIERAPRIDTVVFDKTGTLTEGRPAVTDIVAPAGDEESLLALAAAVQAGSEHPLARAVEAEAMRQGVTIPAATGITARPGRGVSGTVGGRSVIIGNAALMQESGAALPEALAQALAEREAAGRTVMLVAIAGEVRGAIAVADPVRAGAAEAVARLTDLGIATRMLSGDARAVADSVAARIGITEVEAPVRPEDKVATIARLHRGGARVAMVGDGINDAPALAEADLGIAMGGGTDVAMAAAAITLMRPDPRLVADALAISRATWNKVRQNLFWAFAYNVVGLPLAALGLLNPALAGAAMALSSISVVANALLLRRWRPRA</sequence>
<keyword evidence="10" id="KW-1003">Cell membrane</keyword>
<dbReference type="Gene3D" id="3.40.1110.10">
    <property type="entry name" value="Calcium-transporting ATPase, cytoplasmic domain N"/>
    <property type="match status" value="1"/>
</dbReference>
<evidence type="ECO:0000259" key="11">
    <source>
        <dbReference type="PROSITE" id="PS50846"/>
    </source>
</evidence>
<evidence type="ECO:0000256" key="2">
    <source>
        <dbReference type="ARBA" id="ARBA00006024"/>
    </source>
</evidence>
<evidence type="ECO:0000256" key="10">
    <source>
        <dbReference type="RuleBase" id="RU362081"/>
    </source>
</evidence>
<dbReference type="PANTHER" id="PTHR43520">
    <property type="entry name" value="ATP7, ISOFORM B"/>
    <property type="match status" value="1"/>
</dbReference>
<dbReference type="Gene3D" id="3.30.70.100">
    <property type="match status" value="1"/>
</dbReference>
<dbReference type="SFLD" id="SFLDF00027">
    <property type="entry name" value="p-type_atpase"/>
    <property type="match status" value="1"/>
</dbReference>
<keyword evidence="7" id="KW-1278">Translocase</keyword>
<dbReference type="Pfam" id="PF00702">
    <property type="entry name" value="Hydrolase"/>
    <property type="match status" value="1"/>
</dbReference>
<dbReference type="PRINTS" id="PR00943">
    <property type="entry name" value="CUATPASE"/>
</dbReference>